<reference evidence="1" key="2">
    <citation type="journal article" date="2015" name="Fish Shellfish Immunol.">
        <title>Early steps in the European eel (Anguilla anguilla)-Vibrio vulnificus interaction in the gills: Role of the RtxA13 toxin.</title>
        <authorList>
            <person name="Callol A."/>
            <person name="Pajuelo D."/>
            <person name="Ebbesson L."/>
            <person name="Teles M."/>
            <person name="MacKenzie S."/>
            <person name="Amaro C."/>
        </authorList>
    </citation>
    <scope>NUCLEOTIDE SEQUENCE</scope>
</reference>
<evidence type="ECO:0000313" key="1">
    <source>
        <dbReference type="EMBL" id="JAI05735.1"/>
    </source>
</evidence>
<protein>
    <submittedName>
        <fullName evidence="1">Uncharacterized protein</fullName>
    </submittedName>
</protein>
<name>A0A0E9XSW1_ANGAN</name>
<proteinExistence type="predicted"/>
<dbReference type="AlphaFoldDB" id="A0A0E9XSW1"/>
<sequence length="108" mass="12638">MGMNFFFQCYLKFLFFKGDTQSPSRNELATEGYLRVFTLTISHVCLDHFHQACLILTPVFLRRAGGTCKYLSMVALFFHLQELLNRYILSFEAMSFFYSICAFKLNLC</sequence>
<reference evidence="1" key="1">
    <citation type="submission" date="2014-11" db="EMBL/GenBank/DDBJ databases">
        <authorList>
            <person name="Amaro Gonzalez C."/>
        </authorList>
    </citation>
    <scope>NUCLEOTIDE SEQUENCE</scope>
</reference>
<dbReference type="EMBL" id="GBXM01002843">
    <property type="protein sequence ID" value="JAI05735.1"/>
    <property type="molecule type" value="Transcribed_RNA"/>
</dbReference>
<accession>A0A0E9XSW1</accession>
<organism evidence="1">
    <name type="scientific">Anguilla anguilla</name>
    <name type="common">European freshwater eel</name>
    <name type="synonym">Muraena anguilla</name>
    <dbReference type="NCBI Taxonomy" id="7936"/>
    <lineage>
        <taxon>Eukaryota</taxon>
        <taxon>Metazoa</taxon>
        <taxon>Chordata</taxon>
        <taxon>Craniata</taxon>
        <taxon>Vertebrata</taxon>
        <taxon>Euteleostomi</taxon>
        <taxon>Actinopterygii</taxon>
        <taxon>Neopterygii</taxon>
        <taxon>Teleostei</taxon>
        <taxon>Anguilliformes</taxon>
        <taxon>Anguillidae</taxon>
        <taxon>Anguilla</taxon>
    </lineage>
</organism>